<feature type="domain" description="SGNH hydrolase-type esterase" evidence="1">
    <location>
        <begin position="16"/>
        <end position="194"/>
    </location>
</feature>
<dbReference type="SUPFAM" id="SSF52266">
    <property type="entry name" value="SGNH hydrolase"/>
    <property type="match status" value="1"/>
</dbReference>
<protein>
    <submittedName>
        <fullName evidence="2">SGNH/GDSL hydrolase family protein</fullName>
    </submittedName>
</protein>
<dbReference type="InterPro" id="IPR053140">
    <property type="entry name" value="GDSL_Rv0518-like"/>
</dbReference>
<dbReference type="Proteomes" id="UP001056681">
    <property type="component" value="Chromosome"/>
</dbReference>
<proteinExistence type="predicted"/>
<organism evidence="2 3">
    <name type="scientific">Luteibacter flocculans</name>
    <dbReference type="NCBI Taxonomy" id="2780091"/>
    <lineage>
        <taxon>Bacteria</taxon>
        <taxon>Pseudomonadati</taxon>
        <taxon>Pseudomonadota</taxon>
        <taxon>Gammaproteobacteria</taxon>
        <taxon>Lysobacterales</taxon>
        <taxon>Rhodanobacteraceae</taxon>
        <taxon>Luteibacter</taxon>
    </lineage>
</organism>
<evidence type="ECO:0000259" key="1">
    <source>
        <dbReference type="Pfam" id="PF13472"/>
    </source>
</evidence>
<dbReference type="InterPro" id="IPR013830">
    <property type="entry name" value="SGNH_hydro"/>
</dbReference>
<keyword evidence="3" id="KW-1185">Reference proteome</keyword>
<evidence type="ECO:0000313" key="2">
    <source>
        <dbReference type="EMBL" id="URL60240.1"/>
    </source>
</evidence>
<dbReference type="Pfam" id="PF13472">
    <property type="entry name" value="Lipase_GDSL_2"/>
    <property type="match status" value="1"/>
</dbReference>
<accession>A0ABY4TA50</accession>
<dbReference type="Gene3D" id="3.40.50.1110">
    <property type="entry name" value="SGNH hydrolase"/>
    <property type="match status" value="1"/>
</dbReference>
<dbReference type="PANTHER" id="PTHR43784:SF2">
    <property type="entry name" value="GDSL-LIKE LIPASE_ACYLHYDROLASE, PUTATIVE (AFU_ORTHOLOGUE AFUA_2G00820)-RELATED"/>
    <property type="match status" value="1"/>
</dbReference>
<dbReference type="CDD" id="cd01832">
    <property type="entry name" value="SGNH_hydrolase_like_1"/>
    <property type="match status" value="1"/>
</dbReference>
<gene>
    <name evidence="2" type="ORF">IM816_01575</name>
</gene>
<evidence type="ECO:0000313" key="3">
    <source>
        <dbReference type="Proteomes" id="UP001056681"/>
    </source>
</evidence>
<keyword evidence="2" id="KW-0378">Hydrolase</keyword>
<reference evidence="2" key="1">
    <citation type="submission" date="2020-10" db="EMBL/GenBank/DDBJ databases">
        <title>Whole-genome sequence of Luteibacter sp. EIF3.</title>
        <authorList>
            <person name="Friedrich I."/>
            <person name="Hertel R."/>
            <person name="Daniel R."/>
        </authorList>
    </citation>
    <scope>NUCLEOTIDE SEQUENCE</scope>
    <source>
        <strain evidence="2">EIF3</strain>
    </source>
</reference>
<sequence>MRRARWPEVAPVRFLALGDSYTIGEGVTEAGRWPVQLVARLREHGIAVDAPRIVATTGWTTDELSAAMDDAALKPGWALVTLLIGVNDQYRGRPAAGYRERFLGLLRRAVDLAGDVRRVVVVSIPDWGVTSFAEGRDRTAIANEIDTFNAIARDETLRAHARWVDVTPTSRDAAANPGMLVDDGLHPSAAQYARWVTLIAPAAEAALRERGTPNAA</sequence>
<name>A0ABY4TA50_9GAMM</name>
<dbReference type="PANTHER" id="PTHR43784">
    <property type="entry name" value="GDSL-LIKE LIPASE/ACYLHYDROLASE, PUTATIVE (AFU_ORTHOLOGUE AFUA_2G00820)-RELATED"/>
    <property type="match status" value="1"/>
</dbReference>
<dbReference type="InterPro" id="IPR036514">
    <property type="entry name" value="SGNH_hydro_sf"/>
</dbReference>
<dbReference type="GO" id="GO:0016787">
    <property type="term" value="F:hydrolase activity"/>
    <property type="evidence" value="ECO:0007669"/>
    <property type="project" value="UniProtKB-KW"/>
</dbReference>
<dbReference type="EMBL" id="CP063231">
    <property type="protein sequence ID" value="URL60240.1"/>
    <property type="molecule type" value="Genomic_DNA"/>
</dbReference>